<feature type="binding site" evidence="6">
    <location>
        <position position="240"/>
    </location>
    <ligand>
        <name>S-adenosyl-L-methionine</name>
        <dbReference type="ChEBI" id="CHEBI:59789"/>
    </ligand>
</feature>
<dbReference type="GO" id="GO:0008276">
    <property type="term" value="F:protein methyltransferase activity"/>
    <property type="evidence" value="ECO:0007669"/>
    <property type="project" value="UniProtKB-UniRule"/>
</dbReference>
<dbReference type="RefSeq" id="WP_168818444.1">
    <property type="nucleotide sequence ID" value="NZ_CP051217.1"/>
</dbReference>
<dbReference type="InterPro" id="IPR029063">
    <property type="entry name" value="SAM-dependent_MTases_sf"/>
</dbReference>
<proteinExistence type="inferred from homology"/>
<dbReference type="GO" id="GO:0032259">
    <property type="term" value="P:methylation"/>
    <property type="evidence" value="ECO:0007669"/>
    <property type="project" value="UniProtKB-KW"/>
</dbReference>
<dbReference type="InterPro" id="IPR050078">
    <property type="entry name" value="Ribosomal_L11_MeTrfase_PrmA"/>
</dbReference>
<keyword evidence="8" id="KW-1185">Reference proteome</keyword>
<evidence type="ECO:0000256" key="4">
    <source>
        <dbReference type="ARBA" id="ARBA00022679"/>
    </source>
</evidence>
<name>A0A6H2DIV4_9SPHN</name>
<feature type="binding site" evidence="6">
    <location>
        <position position="141"/>
    </location>
    <ligand>
        <name>S-adenosyl-L-methionine</name>
        <dbReference type="ChEBI" id="CHEBI:59789"/>
    </ligand>
</feature>
<organism evidence="7 8">
    <name type="scientific">Parasphingorhabdus halotolerans</name>
    <dbReference type="NCBI Taxonomy" id="2725558"/>
    <lineage>
        <taxon>Bacteria</taxon>
        <taxon>Pseudomonadati</taxon>
        <taxon>Pseudomonadota</taxon>
        <taxon>Alphaproteobacteria</taxon>
        <taxon>Sphingomonadales</taxon>
        <taxon>Sphingomonadaceae</taxon>
        <taxon>Parasphingorhabdus</taxon>
    </lineage>
</organism>
<gene>
    <name evidence="6" type="primary">prmA</name>
    <name evidence="7" type="ORF">HF685_04290</name>
</gene>
<feature type="binding site" evidence="6">
    <location>
        <position position="165"/>
    </location>
    <ligand>
        <name>S-adenosyl-L-methionine</name>
        <dbReference type="ChEBI" id="CHEBI:59789"/>
    </ligand>
</feature>
<dbReference type="HAMAP" id="MF_00735">
    <property type="entry name" value="Methyltr_PrmA"/>
    <property type="match status" value="1"/>
</dbReference>
<keyword evidence="2 6" id="KW-0963">Cytoplasm</keyword>
<keyword evidence="4 6" id="KW-0808">Transferase</keyword>
<dbReference type="Proteomes" id="UP000501600">
    <property type="component" value="Chromosome"/>
</dbReference>
<evidence type="ECO:0000256" key="1">
    <source>
        <dbReference type="ARBA" id="ARBA00009741"/>
    </source>
</evidence>
<accession>A0A6H2DIV4</accession>
<evidence type="ECO:0000256" key="5">
    <source>
        <dbReference type="ARBA" id="ARBA00022691"/>
    </source>
</evidence>
<sequence>MPDGVTVTWKISLPCSRAEAEALAEDNFFIASTDSVPTIVTREDDPKKPDAWAIDVYCDAKPDTKMLRNIAKLVPSTTAKPTIEKLGDEDWVTMSQQGLEPLRAGRFYVHTSNSPPLDTLNIHNICVDAGQAFGTGHHETTMGCLEALDRLKQQGRSFRNIADIGTGTGLLAFAANHLWPHAKIIASDIDIVAVEVSKTNAVANNIKLGHRRGAVRLLQSNGLDSPAFKRRAPFDLIIANILVGPLVSLAPQIAAAAKPGTILILAGLLVHQKPAVVSAYAKAGFRLRGTRLESEWPCLTLVKARRYGRIRPTRQPKSPLAADYFGEC</sequence>
<comment type="similarity">
    <text evidence="1 6">Belongs to the methyltransferase superfamily. PrmA family.</text>
</comment>
<comment type="catalytic activity">
    <reaction evidence="6">
        <text>L-lysyl-[protein] + 3 S-adenosyl-L-methionine = N(6),N(6),N(6)-trimethyl-L-lysyl-[protein] + 3 S-adenosyl-L-homocysteine + 3 H(+)</text>
        <dbReference type="Rhea" id="RHEA:54192"/>
        <dbReference type="Rhea" id="RHEA-COMP:9752"/>
        <dbReference type="Rhea" id="RHEA-COMP:13826"/>
        <dbReference type="ChEBI" id="CHEBI:15378"/>
        <dbReference type="ChEBI" id="CHEBI:29969"/>
        <dbReference type="ChEBI" id="CHEBI:57856"/>
        <dbReference type="ChEBI" id="CHEBI:59789"/>
        <dbReference type="ChEBI" id="CHEBI:61961"/>
    </reaction>
</comment>
<evidence type="ECO:0000256" key="3">
    <source>
        <dbReference type="ARBA" id="ARBA00022603"/>
    </source>
</evidence>
<feature type="binding site" evidence="6">
    <location>
        <position position="188"/>
    </location>
    <ligand>
        <name>S-adenosyl-L-methionine</name>
        <dbReference type="ChEBI" id="CHEBI:59789"/>
    </ligand>
</feature>
<dbReference type="CDD" id="cd02440">
    <property type="entry name" value="AdoMet_MTases"/>
    <property type="match status" value="1"/>
</dbReference>
<evidence type="ECO:0000256" key="6">
    <source>
        <dbReference type="HAMAP-Rule" id="MF_00735"/>
    </source>
</evidence>
<dbReference type="PANTHER" id="PTHR43648:SF1">
    <property type="entry name" value="ELECTRON TRANSFER FLAVOPROTEIN BETA SUBUNIT LYSINE METHYLTRANSFERASE"/>
    <property type="match status" value="1"/>
</dbReference>
<dbReference type="GO" id="GO:0005737">
    <property type="term" value="C:cytoplasm"/>
    <property type="evidence" value="ECO:0007669"/>
    <property type="project" value="UniProtKB-SubCell"/>
</dbReference>
<keyword evidence="3 6" id="KW-0489">Methyltransferase</keyword>
<comment type="subcellular location">
    <subcellularLocation>
        <location evidence="6">Cytoplasm</location>
    </subcellularLocation>
</comment>
<dbReference type="AlphaFoldDB" id="A0A6H2DIV4"/>
<dbReference type="SUPFAM" id="SSF53335">
    <property type="entry name" value="S-adenosyl-L-methionine-dependent methyltransferases"/>
    <property type="match status" value="1"/>
</dbReference>
<dbReference type="EMBL" id="CP051217">
    <property type="protein sequence ID" value="QJB68602.1"/>
    <property type="molecule type" value="Genomic_DNA"/>
</dbReference>
<protein>
    <recommendedName>
        <fullName evidence="6">Ribosomal protein L11 methyltransferase</fullName>
        <shortName evidence="6">L11 Mtase</shortName>
        <ecNumber evidence="6">2.1.1.-</ecNumber>
    </recommendedName>
</protein>
<comment type="function">
    <text evidence="6">Methylates ribosomal protein L11.</text>
</comment>
<evidence type="ECO:0000256" key="2">
    <source>
        <dbReference type="ARBA" id="ARBA00022490"/>
    </source>
</evidence>
<reference evidence="7 8" key="1">
    <citation type="submission" date="2020-04" db="EMBL/GenBank/DDBJ databases">
        <title>Genome sequence for Sphingorhabdus sp. strain M1.</title>
        <authorList>
            <person name="Park S.-J."/>
        </authorList>
    </citation>
    <scope>NUCLEOTIDE SEQUENCE [LARGE SCALE GENOMIC DNA]</scope>
    <source>
        <strain evidence="7 8">JK6</strain>
    </source>
</reference>
<dbReference type="KEGG" id="phao:HF685_04290"/>
<dbReference type="GO" id="GO:0005840">
    <property type="term" value="C:ribosome"/>
    <property type="evidence" value="ECO:0007669"/>
    <property type="project" value="UniProtKB-KW"/>
</dbReference>
<keyword evidence="7" id="KW-0687">Ribonucleoprotein</keyword>
<keyword evidence="7" id="KW-0689">Ribosomal protein</keyword>
<evidence type="ECO:0000313" key="7">
    <source>
        <dbReference type="EMBL" id="QJB68602.1"/>
    </source>
</evidence>
<evidence type="ECO:0000313" key="8">
    <source>
        <dbReference type="Proteomes" id="UP000501600"/>
    </source>
</evidence>
<dbReference type="EC" id="2.1.1.-" evidence="6"/>
<dbReference type="InterPro" id="IPR004498">
    <property type="entry name" value="Ribosomal_PrmA_MeTrfase"/>
</dbReference>
<dbReference type="Pfam" id="PF06325">
    <property type="entry name" value="PrmA"/>
    <property type="match status" value="1"/>
</dbReference>
<dbReference type="PANTHER" id="PTHR43648">
    <property type="entry name" value="ELECTRON TRANSFER FLAVOPROTEIN BETA SUBUNIT LYSINE METHYLTRANSFERASE"/>
    <property type="match status" value="1"/>
</dbReference>
<dbReference type="Gene3D" id="3.40.50.150">
    <property type="entry name" value="Vaccinia Virus protein VP39"/>
    <property type="match status" value="1"/>
</dbReference>
<keyword evidence="5 6" id="KW-0949">S-adenosyl-L-methionine</keyword>